<evidence type="ECO:0000313" key="2">
    <source>
        <dbReference type="EMBL" id="GIY50703.1"/>
    </source>
</evidence>
<dbReference type="InterPro" id="IPR005189">
    <property type="entry name" value="Focal_adhesion_kin_target_dom"/>
</dbReference>
<evidence type="ECO:0000313" key="3">
    <source>
        <dbReference type="Proteomes" id="UP001054945"/>
    </source>
</evidence>
<dbReference type="GO" id="GO:0004713">
    <property type="term" value="F:protein tyrosine kinase activity"/>
    <property type="evidence" value="ECO:0007669"/>
    <property type="project" value="InterPro"/>
</dbReference>
<dbReference type="Proteomes" id="UP001054945">
    <property type="component" value="Unassembled WGS sequence"/>
</dbReference>
<evidence type="ECO:0000259" key="1">
    <source>
        <dbReference type="Pfam" id="PF03623"/>
    </source>
</evidence>
<protein>
    <submittedName>
        <fullName evidence="2">Focal adhesion kinase 1</fullName>
    </submittedName>
</protein>
<dbReference type="Gene3D" id="1.20.120.330">
    <property type="entry name" value="Nucleotidyltransferases domain 2"/>
    <property type="match status" value="1"/>
</dbReference>
<dbReference type="SUPFAM" id="SSF68993">
    <property type="entry name" value="FAT domain of focal adhesion kinase"/>
    <property type="match status" value="1"/>
</dbReference>
<dbReference type="GO" id="GO:0005925">
    <property type="term" value="C:focal adhesion"/>
    <property type="evidence" value="ECO:0007669"/>
    <property type="project" value="InterPro"/>
</dbReference>
<comment type="caution">
    <text evidence="2">The sequence shown here is derived from an EMBL/GenBank/DDBJ whole genome shotgun (WGS) entry which is preliminary data.</text>
</comment>
<dbReference type="GO" id="GO:0007172">
    <property type="term" value="P:signal complex assembly"/>
    <property type="evidence" value="ECO:0007669"/>
    <property type="project" value="InterPro"/>
</dbReference>
<accession>A0AAV4TZT8</accession>
<gene>
    <name evidence="2" type="primary">Ptk2_1</name>
    <name evidence="2" type="ORF">CEXT_644001</name>
</gene>
<organism evidence="2 3">
    <name type="scientific">Caerostris extrusa</name>
    <name type="common">Bark spider</name>
    <name type="synonym">Caerostris bankana</name>
    <dbReference type="NCBI Taxonomy" id="172846"/>
    <lineage>
        <taxon>Eukaryota</taxon>
        <taxon>Metazoa</taxon>
        <taxon>Ecdysozoa</taxon>
        <taxon>Arthropoda</taxon>
        <taxon>Chelicerata</taxon>
        <taxon>Arachnida</taxon>
        <taxon>Araneae</taxon>
        <taxon>Araneomorphae</taxon>
        <taxon>Entelegynae</taxon>
        <taxon>Araneoidea</taxon>
        <taxon>Araneidae</taxon>
        <taxon>Caerostris</taxon>
    </lineage>
</organism>
<keyword evidence="2" id="KW-0418">Kinase</keyword>
<proteinExistence type="predicted"/>
<dbReference type="Pfam" id="PF03623">
    <property type="entry name" value="Focal_AT"/>
    <property type="match status" value="1"/>
</dbReference>
<dbReference type="AlphaFoldDB" id="A0AAV4TZT8"/>
<name>A0AAV4TZT8_CAEEX</name>
<keyword evidence="2" id="KW-0808">Transferase</keyword>
<keyword evidence="3" id="KW-1185">Reference proteome</keyword>
<dbReference type="EMBL" id="BPLR01012013">
    <property type="protein sequence ID" value="GIY50703.1"/>
    <property type="molecule type" value="Genomic_DNA"/>
</dbReference>
<feature type="domain" description="Focal AT" evidence="1">
    <location>
        <begin position="23"/>
        <end position="64"/>
    </location>
</feature>
<sequence length="127" mass="13964">MPALFVVKDFRSSTWQCRKGICKIEMAHGVLSKDMVNLVQAMKQAQRFAQTTLDVATVRARMLSGLGPEDPLPQGAVESHKTDTAIAQECHISQPVESSYYNVQTEFVNTDNMEVSKQASGPGTFVT</sequence>
<dbReference type="InterPro" id="IPR036137">
    <property type="entry name" value="Focal_adhe_kin_target_dom_sf"/>
</dbReference>
<reference evidence="2 3" key="1">
    <citation type="submission" date="2021-06" db="EMBL/GenBank/DDBJ databases">
        <title>Caerostris extrusa draft genome.</title>
        <authorList>
            <person name="Kono N."/>
            <person name="Arakawa K."/>
        </authorList>
    </citation>
    <scope>NUCLEOTIDE SEQUENCE [LARGE SCALE GENOMIC DNA]</scope>
</reference>